<dbReference type="PATRIC" id="fig|1122152.4.peg.444"/>
<reference evidence="3 4" key="1">
    <citation type="journal article" date="2015" name="Genome Announc.">
        <title>Expanding the biotechnology potential of lactobacilli through comparative genomics of 213 strains and associated genera.</title>
        <authorList>
            <person name="Sun Z."/>
            <person name="Harris H.M."/>
            <person name="McCann A."/>
            <person name="Guo C."/>
            <person name="Argimon S."/>
            <person name="Zhang W."/>
            <person name="Yang X."/>
            <person name="Jeffery I.B."/>
            <person name="Cooney J.C."/>
            <person name="Kagawa T.F."/>
            <person name="Liu W."/>
            <person name="Song Y."/>
            <person name="Salvetti E."/>
            <person name="Wrobel A."/>
            <person name="Rasinkangas P."/>
            <person name="Parkhill J."/>
            <person name="Rea M.C."/>
            <person name="O'Sullivan O."/>
            <person name="Ritari J."/>
            <person name="Douillard F.P."/>
            <person name="Paul Ross R."/>
            <person name="Yang R."/>
            <person name="Briner A.E."/>
            <person name="Felis G.E."/>
            <person name="de Vos W.M."/>
            <person name="Barrangou R."/>
            <person name="Klaenhammer T.R."/>
            <person name="Caufield P.W."/>
            <person name="Cui Y."/>
            <person name="Zhang H."/>
            <person name="O'Toole P.W."/>
        </authorList>
    </citation>
    <scope>NUCLEOTIDE SEQUENCE [LARGE SCALE GENOMIC DNA]</scope>
    <source>
        <strain evidence="3 4">DSM 15354</strain>
    </source>
</reference>
<dbReference type="InterPro" id="IPR005182">
    <property type="entry name" value="YdbS-like_PH"/>
</dbReference>
<feature type="domain" description="YdbS-like PH" evidence="2">
    <location>
        <begin position="395"/>
        <end position="457"/>
    </location>
</feature>
<name>A0A0R1RY10_9LACO</name>
<sequence length="461" mass="53287">MIRMNKHLSPVAILFFLKDQISSKIGLLPAILVVCNYLNFFKGQYFIQISCFVVLVLLAAFVEYFCFTYEILEDELVIRSGLFEKKEKHIPYSRIQTIHTNHPFWMEPLKLTKVILETANQDDDGVVILRVISQVELERLQAAMQVAESKAEDEVKGYLINSRDLAIYTLTSPGIIAGIVLVWGLYGKLSDFNIKIDFSWPVFILVLLVGIVLSFLATWQRYYNFNIYNEQNQLKAKSGLFTKTQMTLPVKRIQGIIFEATYFRFLTRLVSIQAIASSKVTGEEEGNINLIPVVEAKHAADALHELLPTWPSVIKKLTPLAKSGKRALFVYRFNCWFWISLVVNLLAYLYLGQAFIWILILSLVFGLYVLFISILISKTSGVSFDDKYLYLGTKRYFKIIKAILPRDKIQYLKLSQSVLMKGKKLMHIELEVMDKNYGYQVRVRYLPEQVAKNIQKWFMEK</sequence>
<comment type="caution">
    <text evidence="3">The sequence shown here is derived from an EMBL/GenBank/DDBJ whole genome shotgun (WGS) entry which is preliminary data.</text>
</comment>
<protein>
    <submittedName>
        <fullName evidence="3">Bacterial membrane flanked domain protein</fullName>
    </submittedName>
</protein>
<feature type="transmembrane region" description="Helical" evidence="1">
    <location>
        <begin position="21"/>
        <end position="39"/>
    </location>
</feature>
<keyword evidence="1" id="KW-1133">Transmembrane helix</keyword>
<dbReference type="STRING" id="1122152.GCA_000425905_01268"/>
<keyword evidence="1" id="KW-0472">Membrane</keyword>
<gene>
    <name evidence="3" type="ORF">FC23_GL000437</name>
</gene>
<dbReference type="InterPro" id="IPR014529">
    <property type="entry name" value="UCP026631"/>
</dbReference>
<dbReference type="OrthoDB" id="2195155at2"/>
<feature type="transmembrane region" description="Helical" evidence="1">
    <location>
        <begin position="45"/>
        <end position="67"/>
    </location>
</feature>
<feature type="transmembrane region" description="Helical" evidence="1">
    <location>
        <begin position="329"/>
        <end position="350"/>
    </location>
</feature>
<dbReference type="Pfam" id="PF03703">
    <property type="entry name" value="bPH_2"/>
    <property type="match status" value="2"/>
</dbReference>
<keyword evidence="4" id="KW-1185">Reference proteome</keyword>
<dbReference type="eggNOG" id="COG3428">
    <property type="taxonomic scope" value="Bacteria"/>
</dbReference>
<evidence type="ECO:0000259" key="2">
    <source>
        <dbReference type="Pfam" id="PF03703"/>
    </source>
</evidence>
<evidence type="ECO:0000313" key="3">
    <source>
        <dbReference type="EMBL" id="KRL61888.1"/>
    </source>
</evidence>
<feature type="domain" description="YdbS-like PH" evidence="2">
    <location>
        <begin position="64"/>
        <end position="142"/>
    </location>
</feature>
<dbReference type="PANTHER" id="PTHR34473">
    <property type="entry name" value="UPF0699 TRANSMEMBRANE PROTEIN YDBS"/>
    <property type="match status" value="1"/>
</dbReference>
<dbReference type="AlphaFoldDB" id="A0A0R1RY10"/>
<dbReference type="Proteomes" id="UP000051931">
    <property type="component" value="Unassembled WGS sequence"/>
</dbReference>
<proteinExistence type="predicted"/>
<organism evidence="3 4">
    <name type="scientific">Lactobacillus psittaci DSM 15354</name>
    <dbReference type="NCBI Taxonomy" id="1122152"/>
    <lineage>
        <taxon>Bacteria</taxon>
        <taxon>Bacillati</taxon>
        <taxon>Bacillota</taxon>
        <taxon>Bacilli</taxon>
        <taxon>Lactobacillales</taxon>
        <taxon>Lactobacillaceae</taxon>
        <taxon>Lactobacillus</taxon>
    </lineage>
</organism>
<dbReference type="PIRSF" id="PIRSF026631">
    <property type="entry name" value="UCP026631"/>
    <property type="match status" value="1"/>
</dbReference>
<evidence type="ECO:0000256" key="1">
    <source>
        <dbReference type="SAM" id="Phobius"/>
    </source>
</evidence>
<feature type="transmembrane region" description="Helical" evidence="1">
    <location>
        <begin position="356"/>
        <end position="377"/>
    </location>
</feature>
<dbReference type="EMBL" id="AZFB01000016">
    <property type="protein sequence ID" value="KRL61888.1"/>
    <property type="molecule type" value="Genomic_DNA"/>
</dbReference>
<accession>A0A0R1RY10</accession>
<feature type="transmembrane region" description="Helical" evidence="1">
    <location>
        <begin position="165"/>
        <end position="186"/>
    </location>
</feature>
<evidence type="ECO:0000313" key="4">
    <source>
        <dbReference type="Proteomes" id="UP000051931"/>
    </source>
</evidence>
<dbReference type="PANTHER" id="PTHR34473:SF2">
    <property type="entry name" value="UPF0699 TRANSMEMBRANE PROTEIN YDBT"/>
    <property type="match status" value="1"/>
</dbReference>
<keyword evidence="1" id="KW-0812">Transmembrane</keyword>
<feature type="transmembrane region" description="Helical" evidence="1">
    <location>
        <begin position="198"/>
        <end position="219"/>
    </location>
</feature>